<dbReference type="PROSITE" id="PS50097">
    <property type="entry name" value="BTB"/>
    <property type="match status" value="1"/>
</dbReference>
<evidence type="ECO:0000256" key="12">
    <source>
        <dbReference type="SAM" id="MobiDB-lite"/>
    </source>
</evidence>
<feature type="compositionally biased region" description="Basic and acidic residues" evidence="12">
    <location>
        <begin position="203"/>
        <end position="219"/>
    </location>
</feature>
<evidence type="ECO:0000313" key="16">
    <source>
        <dbReference type="RefSeq" id="XP_028258611.1"/>
    </source>
</evidence>
<name>A0A6P7I211_9TELE</name>
<feature type="region of interest" description="Disordered" evidence="12">
    <location>
        <begin position="201"/>
        <end position="221"/>
    </location>
</feature>
<evidence type="ECO:0000256" key="2">
    <source>
        <dbReference type="ARBA" id="ARBA00006991"/>
    </source>
</evidence>
<comment type="subcellular location">
    <subcellularLocation>
        <location evidence="1">Nucleus</location>
    </subcellularLocation>
</comment>
<dbReference type="Gene3D" id="3.30.710.10">
    <property type="entry name" value="Potassium Channel Kv1.1, Chain A"/>
    <property type="match status" value="1"/>
</dbReference>
<keyword evidence="15" id="KW-1185">Reference proteome</keyword>
<proteinExistence type="inferred from homology"/>
<dbReference type="InParanoid" id="A0A6P7I211"/>
<feature type="compositionally biased region" description="Low complexity" evidence="12">
    <location>
        <begin position="594"/>
        <end position="605"/>
    </location>
</feature>
<keyword evidence="8" id="KW-0238">DNA-binding</keyword>
<dbReference type="Pfam" id="PF00651">
    <property type="entry name" value="BTB"/>
    <property type="match status" value="1"/>
</dbReference>
<feature type="domain" description="BTB" evidence="13">
    <location>
        <begin position="31"/>
        <end position="98"/>
    </location>
</feature>
<dbReference type="SUPFAM" id="SSF57667">
    <property type="entry name" value="beta-beta-alpha zinc fingers"/>
    <property type="match status" value="1"/>
</dbReference>
<keyword evidence="9" id="KW-0804">Transcription</keyword>
<dbReference type="RefSeq" id="XP_028258611.1">
    <property type="nucleotide sequence ID" value="XM_028402810.1"/>
</dbReference>
<reference evidence="16" key="1">
    <citation type="submission" date="2025-08" db="UniProtKB">
        <authorList>
            <consortium name="RefSeq"/>
        </authorList>
    </citation>
    <scope>IDENTIFICATION</scope>
</reference>
<keyword evidence="6" id="KW-0862">Zinc</keyword>
<evidence type="ECO:0000256" key="11">
    <source>
        <dbReference type="PROSITE-ProRule" id="PRU00042"/>
    </source>
</evidence>
<evidence type="ECO:0000256" key="7">
    <source>
        <dbReference type="ARBA" id="ARBA00023015"/>
    </source>
</evidence>
<dbReference type="SUPFAM" id="SSF54695">
    <property type="entry name" value="POZ domain"/>
    <property type="match status" value="1"/>
</dbReference>
<dbReference type="InterPro" id="IPR013087">
    <property type="entry name" value="Znf_C2H2_type"/>
</dbReference>
<keyword evidence="4" id="KW-0677">Repeat</keyword>
<dbReference type="PROSITE" id="PS50157">
    <property type="entry name" value="ZINC_FINGER_C2H2_2"/>
    <property type="match status" value="2"/>
</dbReference>
<dbReference type="AlphaFoldDB" id="A0A6P7I211"/>
<dbReference type="InterPro" id="IPR000210">
    <property type="entry name" value="BTB/POZ_dom"/>
</dbReference>
<feature type="domain" description="C2H2-type" evidence="14">
    <location>
        <begin position="793"/>
        <end position="820"/>
    </location>
</feature>
<evidence type="ECO:0000256" key="3">
    <source>
        <dbReference type="ARBA" id="ARBA00022723"/>
    </source>
</evidence>
<dbReference type="FunFam" id="3.30.160.60:FF:001156">
    <property type="entry name" value="Zinc finger protein 407"/>
    <property type="match status" value="1"/>
</dbReference>
<dbReference type="InterPro" id="IPR050457">
    <property type="entry name" value="ZnFinger_BTB_dom_contain"/>
</dbReference>
<keyword evidence="10" id="KW-0539">Nucleus</keyword>
<evidence type="ECO:0000256" key="5">
    <source>
        <dbReference type="ARBA" id="ARBA00022771"/>
    </source>
</evidence>
<dbReference type="GO" id="GO:0008270">
    <property type="term" value="F:zinc ion binding"/>
    <property type="evidence" value="ECO:0007669"/>
    <property type="project" value="UniProtKB-KW"/>
</dbReference>
<sequence length="860" mass="94339">MEVAPSAHKVNGHAASLLAHLNLQREQAQFCDCVLRQGQNPGQLYPAHRCVLAASSPVLASILSSTGALVELQAPCLSDSVLALLLDYVYTGDLPFTYSQQQHFSLLTAACYLQMDELQQALSAWQQTWLDTADNADASTVMNSQQYKHTNEGTVCDLPSASGGTFRGHIMPGTAGVLDSEDQHSANVEIFDKGQLHLVSQESRNKEVETGTRSSKDGANHCSRTNASTLSTCHNGFDDCRQATSLTPHSFSQHIRCTNEVCDVCGTDKKVQKDLFYAAGTVKPEVQQISIDEKLVRTPELRTSSSPPSSHPCCGAVPVICHSSRAAISQLAEVCGALPYHPAPKAPLPLLTGTDDVEGIPKKHEDQYGAQNEDCTQHVRHDSIPQKNMCNKGLQNGADYDFEDFPTKHKRIDCFESLATNREEQDESATVPVEDSNTGSDSHCEDFCPDGEMETENGYGYPADMDIQDSHHTPYEAKPNTCGADISTSDANSNQHAYHRQNMHVAMENKERSANLCQPVSNTSPGSPFECHISLQPERNPGTEIAFTTFVDSNIQHETTCGAVVHSYHGHLHYHCLQETDMHLLHGGSDHQHSQPSPSDPSDVSSNEDEVGTFGSLDQQHCATETTEQVLLLDISTKPAELLVTCKHTSDTDEVRKKDTFKTDTRKQDRARREVEMKITTPRAKLEVGNFDETEIQSWDKHAQVEERKLAGTAPKMPGANVIQRAPAEGAVSTLKEGENQISTWTVFSQPGMPDSVQASVSSSLSVCIPSTLSASMPTNVSAHLSPPVHHPFQCSLCDRSFSQRGSLNRHVRSHLGVRPFPCPRCPMTFSRQYRVTEHMRVHQRCALGNNFHNCPDSAV</sequence>
<keyword evidence="3" id="KW-0479">Metal-binding</keyword>
<dbReference type="Proteomes" id="UP000515145">
    <property type="component" value="Chromosome 3"/>
</dbReference>
<evidence type="ECO:0000259" key="13">
    <source>
        <dbReference type="PROSITE" id="PS50097"/>
    </source>
</evidence>
<dbReference type="OrthoDB" id="3437960at2759"/>
<organism evidence="15 16">
    <name type="scientific">Parambassis ranga</name>
    <name type="common">Indian glassy fish</name>
    <dbReference type="NCBI Taxonomy" id="210632"/>
    <lineage>
        <taxon>Eukaryota</taxon>
        <taxon>Metazoa</taxon>
        <taxon>Chordata</taxon>
        <taxon>Craniata</taxon>
        <taxon>Vertebrata</taxon>
        <taxon>Euteleostomi</taxon>
        <taxon>Actinopterygii</taxon>
        <taxon>Neopterygii</taxon>
        <taxon>Teleostei</taxon>
        <taxon>Neoteleostei</taxon>
        <taxon>Acanthomorphata</taxon>
        <taxon>Ovalentaria</taxon>
        <taxon>Ambassidae</taxon>
        <taxon>Parambassis</taxon>
    </lineage>
</organism>
<keyword evidence="7" id="KW-0805">Transcription regulation</keyword>
<accession>A0A6P7I211</accession>
<dbReference type="PANTHER" id="PTHR46105:SF5">
    <property type="entry name" value="ZINC FINGER AND BTB DOMAIN-CONTAINING PROTEIN 44 ISOFORM X1"/>
    <property type="match status" value="1"/>
</dbReference>
<feature type="domain" description="C2H2-type" evidence="14">
    <location>
        <begin position="821"/>
        <end position="843"/>
    </location>
</feature>
<evidence type="ECO:0000256" key="9">
    <source>
        <dbReference type="ARBA" id="ARBA00023163"/>
    </source>
</evidence>
<dbReference type="SMART" id="SM00225">
    <property type="entry name" value="BTB"/>
    <property type="match status" value="1"/>
</dbReference>
<feature type="region of interest" description="Disordered" evidence="12">
    <location>
        <begin position="421"/>
        <end position="443"/>
    </location>
</feature>
<evidence type="ECO:0000256" key="1">
    <source>
        <dbReference type="ARBA" id="ARBA00004123"/>
    </source>
</evidence>
<dbReference type="InterPro" id="IPR036236">
    <property type="entry name" value="Znf_C2H2_sf"/>
</dbReference>
<gene>
    <name evidence="16" type="primary">LOC114433971</name>
</gene>
<evidence type="ECO:0000256" key="6">
    <source>
        <dbReference type="ARBA" id="ARBA00022833"/>
    </source>
</evidence>
<comment type="similarity">
    <text evidence="2">Belongs to the krueppel C2H2-type zinc-finger protein family.</text>
</comment>
<dbReference type="Pfam" id="PF00096">
    <property type="entry name" value="zf-C2H2"/>
    <property type="match status" value="2"/>
</dbReference>
<evidence type="ECO:0000256" key="4">
    <source>
        <dbReference type="ARBA" id="ARBA00022737"/>
    </source>
</evidence>
<dbReference type="FunFam" id="3.30.160.60:FF:000446">
    <property type="entry name" value="Zinc finger protein"/>
    <property type="match status" value="1"/>
</dbReference>
<dbReference type="GO" id="GO:0000978">
    <property type="term" value="F:RNA polymerase II cis-regulatory region sequence-specific DNA binding"/>
    <property type="evidence" value="ECO:0007669"/>
    <property type="project" value="TreeGrafter"/>
</dbReference>
<protein>
    <submittedName>
        <fullName evidence="16">Uncharacterized protein LOC114433971</fullName>
    </submittedName>
</protein>
<keyword evidence="5 11" id="KW-0863">Zinc-finger</keyword>
<dbReference type="GO" id="GO:0000981">
    <property type="term" value="F:DNA-binding transcription factor activity, RNA polymerase II-specific"/>
    <property type="evidence" value="ECO:0007669"/>
    <property type="project" value="TreeGrafter"/>
</dbReference>
<evidence type="ECO:0000313" key="15">
    <source>
        <dbReference type="Proteomes" id="UP000515145"/>
    </source>
</evidence>
<evidence type="ECO:0000259" key="14">
    <source>
        <dbReference type="PROSITE" id="PS50157"/>
    </source>
</evidence>
<evidence type="ECO:0000256" key="8">
    <source>
        <dbReference type="ARBA" id="ARBA00023125"/>
    </source>
</evidence>
<dbReference type="InterPro" id="IPR011333">
    <property type="entry name" value="SKP1/BTB/POZ_sf"/>
</dbReference>
<dbReference type="GO" id="GO:0005634">
    <property type="term" value="C:nucleus"/>
    <property type="evidence" value="ECO:0007669"/>
    <property type="project" value="UniProtKB-SubCell"/>
</dbReference>
<dbReference type="Gene3D" id="3.30.160.60">
    <property type="entry name" value="Classic Zinc Finger"/>
    <property type="match status" value="2"/>
</dbReference>
<dbReference type="GeneID" id="114433971"/>
<feature type="region of interest" description="Disordered" evidence="12">
    <location>
        <begin position="585"/>
        <end position="620"/>
    </location>
</feature>
<dbReference type="PANTHER" id="PTHR46105">
    <property type="entry name" value="AGAP004733-PA"/>
    <property type="match status" value="1"/>
</dbReference>
<dbReference type="PROSITE" id="PS00028">
    <property type="entry name" value="ZINC_FINGER_C2H2_1"/>
    <property type="match status" value="2"/>
</dbReference>
<evidence type="ECO:0000256" key="10">
    <source>
        <dbReference type="ARBA" id="ARBA00023242"/>
    </source>
</evidence>
<dbReference type="SMART" id="SM00355">
    <property type="entry name" value="ZnF_C2H2"/>
    <property type="match status" value="2"/>
</dbReference>